<feature type="compositionally biased region" description="Low complexity" evidence="2">
    <location>
        <begin position="232"/>
        <end position="248"/>
    </location>
</feature>
<dbReference type="Proteomes" id="UP001497512">
    <property type="component" value="Chromosome 13"/>
</dbReference>
<dbReference type="Gene3D" id="3.20.90.10">
    <property type="entry name" value="Tubby Protein, Chain A"/>
    <property type="match status" value="1"/>
</dbReference>
<dbReference type="InterPro" id="IPR000007">
    <property type="entry name" value="Tubby_C"/>
</dbReference>
<organism evidence="4 5">
    <name type="scientific">Sphagnum troendelagicum</name>
    <dbReference type="NCBI Taxonomy" id="128251"/>
    <lineage>
        <taxon>Eukaryota</taxon>
        <taxon>Viridiplantae</taxon>
        <taxon>Streptophyta</taxon>
        <taxon>Embryophyta</taxon>
        <taxon>Bryophyta</taxon>
        <taxon>Sphagnophytina</taxon>
        <taxon>Sphagnopsida</taxon>
        <taxon>Sphagnales</taxon>
        <taxon>Sphagnaceae</taxon>
        <taxon>Sphagnum</taxon>
    </lineage>
</organism>
<comment type="similarity">
    <text evidence="1">Belongs to the TUB family.</text>
</comment>
<evidence type="ECO:0000313" key="5">
    <source>
        <dbReference type="Proteomes" id="UP001497512"/>
    </source>
</evidence>
<evidence type="ECO:0000256" key="2">
    <source>
        <dbReference type="SAM" id="MobiDB-lite"/>
    </source>
</evidence>
<sequence>MGLRSDWDSLAPEILALVLQRVLEAGCGQRGEGRRIVAVAGVCRSWRQVVLQQQQEAPASAPVMQQKSVTCYRSSTSSSSSSLIRFPASIRRQAATDCPLQCVLKKKGNSFFFFQSLQSLQDHDAGAVDGQEEYFLLAARKRYMPSCSSFEISTDTKSLVQKGSTTRAAAASGCSSVQASVKSNFSRSEFVVLLHNNNEVADPAREKSPLRVKYSEEIVGGARQRKLSCGLKSPATSSSSGTASATKSRSSKSRISRTTAMTSQGAPSLPCNAAVTSSATRTVRSFLTAPWSCFLNTRSRQVSRSRVHSATDLEAHDEKQLLVSEHHAAAEEADQDWEAAPAPAGRLSLKSKAPEWNRERGCWSLDFKGRATMASIHNFQLLVSSSDSATSSNSAAATPDHQRVVLQMGKVGKGIYLVDVFSPLSALDAFSICLTSFATNVGLEP</sequence>
<evidence type="ECO:0000313" key="4">
    <source>
        <dbReference type="EMBL" id="CAK9201264.1"/>
    </source>
</evidence>
<proteinExistence type="inferred from homology"/>
<protein>
    <recommendedName>
        <fullName evidence="3">Tubby C-terminal domain-containing protein</fullName>
    </recommendedName>
</protein>
<reference evidence="4" key="1">
    <citation type="submission" date="2024-02" db="EMBL/GenBank/DDBJ databases">
        <authorList>
            <consortium name="ELIXIR-Norway"/>
            <consortium name="Elixir Norway"/>
        </authorList>
    </citation>
    <scope>NUCLEOTIDE SEQUENCE</scope>
</reference>
<gene>
    <name evidence="4" type="ORF">CSSPTR1EN2_LOCUS5820</name>
</gene>
<dbReference type="Pfam" id="PF01167">
    <property type="entry name" value="Tub"/>
    <property type="match status" value="1"/>
</dbReference>
<dbReference type="PRINTS" id="PR01573">
    <property type="entry name" value="SUPERTUBBY"/>
</dbReference>
<feature type="region of interest" description="Disordered" evidence="2">
    <location>
        <begin position="229"/>
        <end position="271"/>
    </location>
</feature>
<dbReference type="PANTHER" id="PTHR16517:SF148">
    <property type="entry name" value="TUBBY C-TERMINAL DOMAIN-CONTAINING PROTEIN"/>
    <property type="match status" value="1"/>
</dbReference>
<dbReference type="EMBL" id="OZ019905">
    <property type="protein sequence ID" value="CAK9201264.1"/>
    <property type="molecule type" value="Genomic_DNA"/>
</dbReference>
<feature type="domain" description="Tubby C-terminal" evidence="3">
    <location>
        <begin position="94"/>
        <end position="439"/>
    </location>
</feature>
<evidence type="ECO:0000256" key="1">
    <source>
        <dbReference type="ARBA" id="ARBA00007129"/>
    </source>
</evidence>
<dbReference type="SUPFAM" id="SSF54518">
    <property type="entry name" value="Tubby C-terminal domain-like"/>
    <property type="match status" value="1"/>
</dbReference>
<evidence type="ECO:0000259" key="3">
    <source>
        <dbReference type="Pfam" id="PF01167"/>
    </source>
</evidence>
<name>A0ABP0TNT5_9BRYO</name>
<dbReference type="InterPro" id="IPR025659">
    <property type="entry name" value="Tubby-like_C"/>
</dbReference>
<accession>A0ABP0TNT5</accession>
<keyword evidence="5" id="KW-1185">Reference proteome</keyword>
<dbReference type="PANTHER" id="PTHR16517">
    <property type="entry name" value="TUBBY-RELATED"/>
    <property type="match status" value="1"/>
</dbReference>